<dbReference type="PROSITE" id="PS01129">
    <property type="entry name" value="PSI_RLU"/>
    <property type="match status" value="1"/>
</dbReference>
<dbReference type="Gene3D" id="3.30.2350.10">
    <property type="entry name" value="Pseudouridine synthase"/>
    <property type="match status" value="1"/>
</dbReference>
<dbReference type="AlphaFoldDB" id="A0A9D1M957"/>
<evidence type="ECO:0000256" key="1">
    <source>
        <dbReference type="ARBA" id="ARBA00010876"/>
    </source>
</evidence>
<dbReference type="SUPFAM" id="SSF55174">
    <property type="entry name" value="Alpha-L RNA-binding motif"/>
    <property type="match status" value="1"/>
</dbReference>
<dbReference type="InterPro" id="IPR006225">
    <property type="entry name" value="PsdUridine_synth_RluC/D"/>
</dbReference>
<dbReference type="GO" id="GO:0003723">
    <property type="term" value="F:RNA binding"/>
    <property type="evidence" value="ECO:0007669"/>
    <property type="project" value="UniProtKB-KW"/>
</dbReference>
<dbReference type="InterPro" id="IPR050188">
    <property type="entry name" value="RluA_PseudoU_synthase"/>
</dbReference>
<evidence type="ECO:0000313" key="9">
    <source>
        <dbReference type="EMBL" id="HIU55860.1"/>
    </source>
</evidence>
<name>A0A9D1M957_9BACT</name>
<dbReference type="SUPFAM" id="SSF55120">
    <property type="entry name" value="Pseudouridine synthase"/>
    <property type="match status" value="1"/>
</dbReference>
<dbReference type="SMART" id="SM00363">
    <property type="entry name" value="S4"/>
    <property type="match status" value="1"/>
</dbReference>
<evidence type="ECO:0000256" key="2">
    <source>
        <dbReference type="ARBA" id="ARBA00022884"/>
    </source>
</evidence>
<dbReference type="InterPro" id="IPR036986">
    <property type="entry name" value="S4_RNA-bd_sf"/>
</dbReference>
<dbReference type="Gene3D" id="3.10.290.10">
    <property type="entry name" value="RNA-binding S4 domain"/>
    <property type="match status" value="1"/>
</dbReference>
<comment type="similarity">
    <text evidence="1 6">Belongs to the pseudouridine synthase RluA family.</text>
</comment>
<dbReference type="EC" id="5.4.99.-" evidence="6"/>
<evidence type="ECO:0000256" key="4">
    <source>
        <dbReference type="PIRSR" id="PIRSR606225-1"/>
    </source>
</evidence>
<evidence type="ECO:0000256" key="7">
    <source>
        <dbReference type="SAM" id="MobiDB-lite"/>
    </source>
</evidence>
<dbReference type="PROSITE" id="PS50889">
    <property type="entry name" value="S4"/>
    <property type="match status" value="1"/>
</dbReference>
<organism evidence="9 10">
    <name type="scientific">Candidatus Gallibacteroides avistercoris</name>
    <dbReference type="NCBI Taxonomy" id="2840833"/>
    <lineage>
        <taxon>Bacteria</taxon>
        <taxon>Pseudomonadati</taxon>
        <taxon>Bacteroidota</taxon>
        <taxon>Bacteroidia</taxon>
        <taxon>Bacteroidales</taxon>
        <taxon>Bacteroidaceae</taxon>
        <taxon>Bacteroidaceae incertae sedis</taxon>
        <taxon>Candidatus Gallibacteroides</taxon>
    </lineage>
</organism>
<reference evidence="9" key="2">
    <citation type="journal article" date="2021" name="PeerJ">
        <title>Extensive microbial diversity within the chicken gut microbiome revealed by metagenomics and culture.</title>
        <authorList>
            <person name="Gilroy R."/>
            <person name="Ravi A."/>
            <person name="Getino M."/>
            <person name="Pursley I."/>
            <person name="Horton D.L."/>
            <person name="Alikhan N.F."/>
            <person name="Baker D."/>
            <person name="Gharbi K."/>
            <person name="Hall N."/>
            <person name="Watson M."/>
            <person name="Adriaenssens E.M."/>
            <person name="Foster-Nyarko E."/>
            <person name="Jarju S."/>
            <person name="Secka A."/>
            <person name="Antonio M."/>
            <person name="Oren A."/>
            <person name="Chaudhuri R.R."/>
            <person name="La Ragione R."/>
            <person name="Hildebrand F."/>
            <person name="Pallen M.J."/>
        </authorList>
    </citation>
    <scope>NUCLEOTIDE SEQUENCE</scope>
    <source>
        <strain evidence="9">CHK158-818</strain>
    </source>
</reference>
<proteinExistence type="inferred from homology"/>
<gene>
    <name evidence="9" type="ORF">IAB03_08670</name>
</gene>
<sequence>MDAITDTWDEDLEEPGEELEDDLEPGNGEKYEHFRFVADKGQGLLRVDKFLVLRIEGISRNRIQQAAEADCILVNGLPVKANYRVKPLDVVSVVMDRPKREIEIIPQDIPLNVVYEDNAVIVINKPAGLVVHPGHGNYSGTLLNALAYYFRDDDTFDITDARLGLVHRIDKETSGLLVIAKTPEAKTHLAMQFFHKTTHRQYVALVWGNMEHDEGTVSGYIGRNPKDRLQMTVLPDETNGKWAVTHYQTLKRLGYVSVIACRLETGRTHQIRVHMKSIGHTLFNDSRYGGNEILKGTTFSKYKQFVQNCFAICPRQALHAKTLGFVHPTTGEEMFFDSEIPADMTQLIEKWRTYMSNRNTND</sequence>
<dbReference type="PANTHER" id="PTHR21600:SF44">
    <property type="entry name" value="RIBOSOMAL LARGE SUBUNIT PSEUDOURIDINE SYNTHASE D"/>
    <property type="match status" value="1"/>
</dbReference>
<evidence type="ECO:0000256" key="6">
    <source>
        <dbReference type="RuleBase" id="RU362028"/>
    </source>
</evidence>
<comment type="function">
    <text evidence="6">Responsible for synthesis of pseudouridine from uracil.</text>
</comment>
<dbReference type="Proteomes" id="UP000824112">
    <property type="component" value="Unassembled WGS sequence"/>
</dbReference>
<dbReference type="GO" id="GO:0000455">
    <property type="term" value="P:enzyme-directed rRNA pseudouridine synthesis"/>
    <property type="evidence" value="ECO:0007669"/>
    <property type="project" value="TreeGrafter"/>
</dbReference>
<dbReference type="FunFam" id="3.30.2350.10:FF:000006">
    <property type="entry name" value="Pseudouridine synthase"/>
    <property type="match status" value="1"/>
</dbReference>
<feature type="domain" description="RNA-binding S4" evidence="8">
    <location>
        <begin position="45"/>
        <end position="110"/>
    </location>
</feature>
<dbReference type="InterPro" id="IPR020103">
    <property type="entry name" value="PsdUridine_synth_cat_dom_sf"/>
</dbReference>
<evidence type="ECO:0000313" key="10">
    <source>
        <dbReference type="Proteomes" id="UP000824112"/>
    </source>
</evidence>
<keyword evidence="3 6" id="KW-0413">Isomerase</keyword>
<dbReference type="PANTHER" id="PTHR21600">
    <property type="entry name" value="MITOCHONDRIAL RNA PSEUDOURIDINE SYNTHASE"/>
    <property type="match status" value="1"/>
</dbReference>
<dbReference type="InterPro" id="IPR006145">
    <property type="entry name" value="PsdUridine_synth_RsuA/RluA"/>
</dbReference>
<dbReference type="GO" id="GO:0120159">
    <property type="term" value="F:rRNA pseudouridine synthase activity"/>
    <property type="evidence" value="ECO:0007669"/>
    <property type="project" value="UniProtKB-ARBA"/>
</dbReference>
<evidence type="ECO:0000256" key="5">
    <source>
        <dbReference type="PROSITE-ProRule" id="PRU00182"/>
    </source>
</evidence>
<comment type="catalytic activity">
    <reaction evidence="6">
        <text>a uridine in RNA = a pseudouridine in RNA</text>
        <dbReference type="Rhea" id="RHEA:48348"/>
        <dbReference type="Rhea" id="RHEA-COMP:12068"/>
        <dbReference type="Rhea" id="RHEA-COMP:12069"/>
        <dbReference type="ChEBI" id="CHEBI:65314"/>
        <dbReference type="ChEBI" id="CHEBI:65315"/>
    </reaction>
</comment>
<dbReference type="EMBL" id="DVNA01000196">
    <property type="protein sequence ID" value="HIU55860.1"/>
    <property type="molecule type" value="Genomic_DNA"/>
</dbReference>
<reference evidence="9" key="1">
    <citation type="submission" date="2020-10" db="EMBL/GenBank/DDBJ databases">
        <authorList>
            <person name="Gilroy R."/>
        </authorList>
    </citation>
    <scope>NUCLEOTIDE SEQUENCE</scope>
    <source>
        <strain evidence="9">CHK158-818</strain>
    </source>
</reference>
<dbReference type="NCBIfam" id="TIGR00005">
    <property type="entry name" value="rluA_subfam"/>
    <property type="match status" value="1"/>
</dbReference>
<accession>A0A9D1M957</accession>
<dbReference type="Pfam" id="PF01479">
    <property type="entry name" value="S4"/>
    <property type="match status" value="1"/>
</dbReference>
<dbReference type="Pfam" id="PF00849">
    <property type="entry name" value="PseudoU_synth_2"/>
    <property type="match status" value="1"/>
</dbReference>
<protein>
    <recommendedName>
        <fullName evidence="6">Pseudouridine synthase</fullName>
        <ecNumber evidence="6">5.4.99.-</ecNumber>
    </recommendedName>
</protein>
<comment type="caution">
    <text evidence="9">The sequence shown here is derived from an EMBL/GenBank/DDBJ whole genome shotgun (WGS) entry which is preliminary data.</text>
</comment>
<feature type="active site" evidence="4">
    <location>
        <position position="170"/>
    </location>
</feature>
<evidence type="ECO:0000259" key="8">
    <source>
        <dbReference type="SMART" id="SM00363"/>
    </source>
</evidence>
<keyword evidence="2 5" id="KW-0694">RNA-binding</keyword>
<feature type="compositionally biased region" description="Acidic residues" evidence="7">
    <location>
        <begin position="7"/>
        <end position="24"/>
    </location>
</feature>
<evidence type="ECO:0000256" key="3">
    <source>
        <dbReference type="ARBA" id="ARBA00023235"/>
    </source>
</evidence>
<feature type="region of interest" description="Disordered" evidence="7">
    <location>
        <begin position="1"/>
        <end position="25"/>
    </location>
</feature>
<dbReference type="InterPro" id="IPR002942">
    <property type="entry name" value="S4_RNA-bd"/>
</dbReference>
<dbReference type="InterPro" id="IPR006224">
    <property type="entry name" value="PsdUridine_synth_RluA-like_CS"/>
</dbReference>
<dbReference type="CDD" id="cd00165">
    <property type="entry name" value="S4"/>
    <property type="match status" value="1"/>
</dbReference>
<dbReference type="CDD" id="cd02869">
    <property type="entry name" value="PseudoU_synth_RluA_like"/>
    <property type="match status" value="1"/>
</dbReference>